<evidence type="ECO:0000256" key="1">
    <source>
        <dbReference type="SAM" id="Phobius"/>
    </source>
</evidence>
<name>A0A2P0QEJ7_PSESF</name>
<keyword evidence="1" id="KW-0812">Transmembrane</keyword>
<feature type="transmembrane region" description="Helical" evidence="1">
    <location>
        <begin position="34"/>
        <end position="56"/>
    </location>
</feature>
<reference evidence="2" key="1">
    <citation type="submission" date="2016-03" db="EMBL/GenBank/DDBJ databases">
        <title>The evolution of Pseudomonas syringae pv. actinidiae in New Zealand.</title>
        <authorList>
            <person name="Taiaroa G."/>
            <person name="Poulter R.T.M."/>
            <person name="Lamont I."/>
            <person name="Stockwell P."/>
            <person name="Butler M.I."/>
        </authorList>
    </citation>
    <scope>NUCLEOTIDE SEQUENCE</scope>
    <source>
        <strain evidence="2">RT685</strain>
        <plasmid evidence="2">pMG1_RT685</plasmid>
    </source>
</reference>
<geneLocation type="plasmid" evidence="2">
    <name>pMG1_RT685</name>
</geneLocation>
<keyword evidence="2" id="KW-0614">Plasmid</keyword>
<keyword evidence="1" id="KW-1133">Transmembrane helix</keyword>
<keyword evidence="1" id="KW-0472">Membrane</keyword>
<dbReference type="EMBL" id="KX009059">
    <property type="protein sequence ID" value="ARO44798.1"/>
    <property type="molecule type" value="Genomic_DNA"/>
</dbReference>
<proteinExistence type="predicted"/>
<evidence type="ECO:0000313" key="2">
    <source>
        <dbReference type="EMBL" id="ARO44798.1"/>
    </source>
</evidence>
<protein>
    <submittedName>
        <fullName evidence="2">Uncharacterized protein</fullName>
    </submittedName>
</protein>
<dbReference type="AlphaFoldDB" id="A0A2P0QEJ7"/>
<accession>A0A2P0QEJ7</accession>
<organism evidence="2">
    <name type="scientific">Pseudomonas syringae pv. actinidiae</name>
    <dbReference type="NCBI Taxonomy" id="103796"/>
    <lineage>
        <taxon>Bacteria</taxon>
        <taxon>Pseudomonadati</taxon>
        <taxon>Pseudomonadota</taxon>
        <taxon>Gammaproteobacteria</taxon>
        <taxon>Pseudomonadales</taxon>
        <taxon>Pseudomonadaceae</taxon>
        <taxon>Pseudomonas</taxon>
        <taxon>Pseudomonas syringae</taxon>
    </lineage>
</organism>
<sequence>MKLTIAVVLFLAVAVGLLETGLQTGLHWVSQAGFGFLSISTVLLLADIFVSVISSFRTADSHGA</sequence>